<sequence length="105" mass="12013">MSFHFESEKAHSHFLAFVERRQMNQRFRECRQLVYDDAFEARVTAHLAIPVVGNVPNEVKTKYLYDVAILLRRTLTRCLALAMCRLLENPNEGGKMGVTASIASL</sequence>
<dbReference type="EMBL" id="LT670818">
    <property type="protein sequence ID" value="SHH25790.1"/>
    <property type="molecule type" value="Genomic_DNA"/>
</dbReference>
<accession>A0A1M5RI18</accession>
<dbReference type="AlphaFoldDB" id="A0A1M5RI18"/>
<organism evidence="1 2">
    <name type="scientific">Bradyrhizobium erythrophlei</name>
    <dbReference type="NCBI Taxonomy" id="1437360"/>
    <lineage>
        <taxon>Bacteria</taxon>
        <taxon>Pseudomonadati</taxon>
        <taxon>Pseudomonadota</taxon>
        <taxon>Alphaproteobacteria</taxon>
        <taxon>Hyphomicrobiales</taxon>
        <taxon>Nitrobacteraceae</taxon>
        <taxon>Bradyrhizobium</taxon>
    </lineage>
</organism>
<gene>
    <name evidence="1" type="ORF">SAMN05444169_6574</name>
</gene>
<reference evidence="1 2" key="1">
    <citation type="submission" date="2016-11" db="EMBL/GenBank/DDBJ databases">
        <authorList>
            <person name="Jaros S."/>
            <person name="Januszkiewicz K."/>
            <person name="Wedrychowicz H."/>
        </authorList>
    </citation>
    <scope>NUCLEOTIDE SEQUENCE [LARGE SCALE GENOMIC DNA]</scope>
    <source>
        <strain evidence="1 2">GAS242</strain>
    </source>
</reference>
<proteinExistence type="predicted"/>
<evidence type="ECO:0000313" key="1">
    <source>
        <dbReference type="EMBL" id="SHH25790.1"/>
    </source>
</evidence>
<evidence type="ECO:0000313" key="2">
    <source>
        <dbReference type="Proteomes" id="UP000190675"/>
    </source>
</evidence>
<protein>
    <submittedName>
        <fullName evidence="1">Uncharacterized protein</fullName>
    </submittedName>
</protein>
<dbReference type="Proteomes" id="UP000190675">
    <property type="component" value="Chromosome I"/>
</dbReference>
<name>A0A1M5RI18_9BRAD</name>